<accession>S7QLJ0</accession>
<dbReference type="KEGG" id="gtr:GLOTRDRAFT_134960"/>
<dbReference type="AlphaFoldDB" id="S7QLJ0"/>
<organism evidence="3 4">
    <name type="scientific">Gloeophyllum trabeum (strain ATCC 11539 / FP-39264 / Madison 617)</name>
    <name type="common">Brown rot fungus</name>
    <dbReference type="NCBI Taxonomy" id="670483"/>
    <lineage>
        <taxon>Eukaryota</taxon>
        <taxon>Fungi</taxon>
        <taxon>Dikarya</taxon>
        <taxon>Basidiomycota</taxon>
        <taxon>Agaricomycotina</taxon>
        <taxon>Agaricomycetes</taxon>
        <taxon>Gloeophyllales</taxon>
        <taxon>Gloeophyllaceae</taxon>
        <taxon>Gloeophyllum</taxon>
    </lineage>
</organism>
<feature type="region of interest" description="Disordered" evidence="1">
    <location>
        <begin position="279"/>
        <end position="323"/>
    </location>
</feature>
<dbReference type="EMBL" id="KB469296">
    <property type="protein sequence ID" value="EPQ60242.1"/>
    <property type="molecule type" value="Genomic_DNA"/>
</dbReference>
<dbReference type="PROSITE" id="PS51257">
    <property type="entry name" value="PROKAR_LIPOPROTEIN"/>
    <property type="match status" value="1"/>
</dbReference>
<protein>
    <submittedName>
        <fullName evidence="3">Uncharacterized protein</fullName>
    </submittedName>
</protein>
<reference evidence="3 4" key="1">
    <citation type="journal article" date="2012" name="Science">
        <title>The Paleozoic origin of enzymatic lignin decomposition reconstructed from 31 fungal genomes.</title>
        <authorList>
            <person name="Floudas D."/>
            <person name="Binder M."/>
            <person name="Riley R."/>
            <person name="Barry K."/>
            <person name="Blanchette R.A."/>
            <person name="Henrissat B."/>
            <person name="Martinez A.T."/>
            <person name="Otillar R."/>
            <person name="Spatafora J.W."/>
            <person name="Yadav J.S."/>
            <person name="Aerts A."/>
            <person name="Benoit I."/>
            <person name="Boyd A."/>
            <person name="Carlson A."/>
            <person name="Copeland A."/>
            <person name="Coutinho P.M."/>
            <person name="de Vries R.P."/>
            <person name="Ferreira P."/>
            <person name="Findley K."/>
            <person name="Foster B."/>
            <person name="Gaskell J."/>
            <person name="Glotzer D."/>
            <person name="Gorecki P."/>
            <person name="Heitman J."/>
            <person name="Hesse C."/>
            <person name="Hori C."/>
            <person name="Igarashi K."/>
            <person name="Jurgens J.A."/>
            <person name="Kallen N."/>
            <person name="Kersten P."/>
            <person name="Kohler A."/>
            <person name="Kuees U."/>
            <person name="Kumar T.K.A."/>
            <person name="Kuo A."/>
            <person name="LaButti K."/>
            <person name="Larrondo L.F."/>
            <person name="Lindquist E."/>
            <person name="Ling A."/>
            <person name="Lombard V."/>
            <person name="Lucas S."/>
            <person name="Lundell T."/>
            <person name="Martin R."/>
            <person name="McLaughlin D.J."/>
            <person name="Morgenstern I."/>
            <person name="Morin E."/>
            <person name="Murat C."/>
            <person name="Nagy L.G."/>
            <person name="Nolan M."/>
            <person name="Ohm R.A."/>
            <person name="Patyshakuliyeva A."/>
            <person name="Rokas A."/>
            <person name="Ruiz-Duenas F.J."/>
            <person name="Sabat G."/>
            <person name="Salamov A."/>
            <person name="Samejima M."/>
            <person name="Schmutz J."/>
            <person name="Slot J.C."/>
            <person name="St John F."/>
            <person name="Stenlid J."/>
            <person name="Sun H."/>
            <person name="Sun S."/>
            <person name="Syed K."/>
            <person name="Tsang A."/>
            <person name="Wiebenga A."/>
            <person name="Young D."/>
            <person name="Pisabarro A."/>
            <person name="Eastwood D.C."/>
            <person name="Martin F."/>
            <person name="Cullen D."/>
            <person name="Grigoriev I.V."/>
            <person name="Hibbett D.S."/>
        </authorList>
    </citation>
    <scope>NUCLEOTIDE SEQUENCE [LARGE SCALE GENOMIC DNA]</scope>
    <source>
        <strain evidence="3 4">ATCC 11539</strain>
    </source>
</reference>
<name>S7QLJ0_GLOTA</name>
<gene>
    <name evidence="3" type="ORF">GLOTRDRAFT_134960</name>
</gene>
<feature type="compositionally biased region" description="Low complexity" evidence="1">
    <location>
        <begin position="98"/>
        <end position="113"/>
    </location>
</feature>
<dbReference type="GeneID" id="19303221"/>
<feature type="transmembrane region" description="Helical" evidence="2">
    <location>
        <begin position="20"/>
        <end position="40"/>
    </location>
</feature>
<evidence type="ECO:0000256" key="2">
    <source>
        <dbReference type="SAM" id="Phobius"/>
    </source>
</evidence>
<dbReference type="Proteomes" id="UP000030669">
    <property type="component" value="Unassembled WGS sequence"/>
</dbReference>
<keyword evidence="2" id="KW-0472">Membrane</keyword>
<feature type="compositionally biased region" description="Polar residues" evidence="1">
    <location>
        <begin position="279"/>
        <end position="288"/>
    </location>
</feature>
<keyword evidence="2" id="KW-1133">Transmembrane helix</keyword>
<evidence type="ECO:0000313" key="3">
    <source>
        <dbReference type="EMBL" id="EPQ60242.1"/>
    </source>
</evidence>
<feature type="compositionally biased region" description="Low complexity" evidence="1">
    <location>
        <begin position="166"/>
        <end position="176"/>
    </location>
</feature>
<proteinExistence type="predicted"/>
<evidence type="ECO:0000313" key="4">
    <source>
        <dbReference type="Proteomes" id="UP000030669"/>
    </source>
</evidence>
<dbReference type="RefSeq" id="XP_007860697.1">
    <property type="nucleotide sequence ID" value="XM_007862506.1"/>
</dbReference>
<sequence>MPAPRNVGDRSGGPSRLVSLLAIILGCLGIILSMTTYWIARAIPGLKMKMPANRDPSCPSARPLHRRAISETPARAMSRTASKSPKRVSFSDDDGTADAGPSPRSSISSARSSDTACSALSARSSSKTSHDPFAAPAGTSTLAGLFSADSPIRLPNILKPKRMRSGSESSASDAGSPTPAPRGTAAAKPAPVAEADEPRPAASRTQSRASVRMAREDVRPPRRAQSLVASERVGKMKRVSADSGELYYSGFENPFKLRERRASALSRKRGALGRRVASIFSTPPSGCDQTDKDSVSASTVSADSDTTRVSVSSSASRRSKSSSLFAKFVPSSAGKQSIPAS</sequence>
<evidence type="ECO:0000256" key="1">
    <source>
        <dbReference type="SAM" id="MobiDB-lite"/>
    </source>
</evidence>
<feature type="region of interest" description="Disordered" evidence="1">
    <location>
        <begin position="49"/>
        <end position="113"/>
    </location>
</feature>
<dbReference type="HOGENOM" id="CLU_769583_0_0_1"/>
<feature type="compositionally biased region" description="Low complexity" evidence="1">
    <location>
        <begin position="295"/>
        <end position="316"/>
    </location>
</feature>
<keyword evidence="4" id="KW-1185">Reference proteome</keyword>
<dbReference type="OrthoDB" id="10601508at2759"/>
<keyword evidence="2" id="KW-0812">Transmembrane</keyword>
<feature type="region of interest" description="Disordered" evidence="1">
    <location>
        <begin position="156"/>
        <end position="235"/>
    </location>
</feature>